<keyword evidence="2" id="KW-0238">DNA-binding</keyword>
<dbReference type="AlphaFoldDB" id="A0A3N0J1I5"/>
<evidence type="ECO:0000313" key="7">
    <source>
        <dbReference type="Proteomes" id="UP000253817"/>
    </source>
</evidence>
<evidence type="ECO:0000313" key="6">
    <source>
        <dbReference type="EMBL" id="RNM43054.1"/>
    </source>
</evidence>
<dbReference type="GO" id="GO:0003677">
    <property type="term" value="F:DNA binding"/>
    <property type="evidence" value="ECO:0007669"/>
    <property type="project" value="UniProtKB-KW"/>
</dbReference>
<dbReference type="GO" id="GO:0003700">
    <property type="term" value="F:DNA-binding transcription factor activity"/>
    <property type="evidence" value="ECO:0007669"/>
    <property type="project" value="InterPro"/>
</dbReference>
<reference evidence="5 7" key="1">
    <citation type="journal article" date="2018" name="Elife">
        <title>Discovery and characterization of a prevalent human gut bacterial enzyme sufficient for the inactivation of a family of plant toxins.</title>
        <authorList>
            <person name="Koppel N."/>
            <person name="Bisanz J.E."/>
            <person name="Pandelia M.E."/>
            <person name="Turnbaugh P.J."/>
            <person name="Balskus E.P."/>
        </authorList>
    </citation>
    <scope>NUCLEOTIDE SEQUENCE [LARGE SCALE GENOMIC DNA]</scope>
    <source>
        <strain evidence="5 7">DSM 16107</strain>
    </source>
</reference>
<sequence length="135" mass="15108">MFPFEKNEESGIPLWVQLRNRLVYLINSGHYRPGDQLPTIHEMATDLSINYNTVSKVYTSLANDGYITSKRGVGAFVNGFDAGESKEQSDAIEQALDECIAALTDLGLSHRDVEAAMRTRVRKLEQETGAYLTHE</sequence>
<feature type="domain" description="HTH gntR-type" evidence="4">
    <location>
        <begin position="12"/>
        <end position="80"/>
    </location>
</feature>
<dbReference type="CDD" id="cd07377">
    <property type="entry name" value="WHTH_GntR"/>
    <property type="match status" value="1"/>
</dbReference>
<reference evidence="6" key="3">
    <citation type="journal article" date="2019" name="Microbiol. Resour. Announc.">
        <title>Draft Genome Sequences of Type Strains of Gordonibacter faecihominis, Paraeggerthella hongkongensis, Parvibacter caecicola,Slackia equolifaciens, Slackia faecicanis, and Slackia isoflavoniconvertens.</title>
        <authorList>
            <person name="Danylec N."/>
            <person name="Stoll D.A."/>
            <person name="Dotsch A."/>
            <person name="Huch M."/>
        </authorList>
    </citation>
    <scope>NUCLEOTIDE SEQUENCE</scope>
    <source>
        <strain evidence="6">DSM 16107</strain>
    </source>
</reference>
<proteinExistence type="predicted"/>
<dbReference type="Gene3D" id="1.10.10.10">
    <property type="entry name" value="Winged helix-like DNA-binding domain superfamily/Winged helix DNA-binding domain"/>
    <property type="match status" value="1"/>
</dbReference>
<dbReference type="Proteomes" id="UP000253817">
    <property type="component" value="Unassembled WGS sequence"/>
</dbReference>
<keyword evidence="1" id="KW-0805">Transcription regulation</keyword>
<evidence type="ECO:0000313" key="5">
    <source>
        <dbReference type="EMBL" id="RDB69280.1"/>
    </source>
</evidence>
<comment type="caution">
    <text evidence="6">The sequence shown here is derived from an EMBL/GenBank/DDBJ whole genome shotgun (WGS) entry which is preliminary data.</text>
</comment>
<dbReference type="EMBL" id="QICC01000004">
    <property type="protein sequence ID" value="RNM43054.1"/>
    <property type="molecule type" value="Genomic_DNA"/>
</dbReference>
<dbReference type="SUPFAM" id="SSF46785">
    <property type="entry name" value="Winged helix' DNA-binding domain"/>
    <property type="match status" value="1"/>
</dbReference>
<dbReference type="OrthoDB" id="4307011at2"/>
<dbReference type="Pfam" id="PF00392">
    <property type="entry name" value="GntR"/>
    <property type="match status" value="1"/>
</dbReference>
<dbReference type="EMBL" id="PPTT01000010">
    <property type="protein sequence ID" value="RDB69280.1"/>
    <property type="molecule type" value="Genomic_DNA"/>
</dbReference>
<dbReference type="PANTHER" id="PTHR38445:SF9">
    <property type="entry name" value="HTH-TYPE TRANSCRIPTIONAL REPRESSOR YTRA"/>
    <property type="match status" value="1"/>
</dbReference>
<evidence type="ECO:0000259" key="4">
    <source>
        <dbReference type="PROSITE" id="PS50949"/>
    </source>
</evidence>
<keyword evidence="7" id="KW-1185">Reference proteome</keyword>
<dbReference type="InterPro" id="IPR036388">
    <property type="entry name" value="WH-like_DNA-bd_sf"/>
</dbReference>
<reference evidence="8" key="2">
    <citation type="submission" date="2018-05" db="EMBL/GenBank/DDBJ databases">
        <title>Genome Sequencing of selected type strains of the family Eggerthellaceae.</title>
        <authorList>
            <person name="Danylec N."/>
            <person name="Stoll D.A."/>
            <person name="Doetsch A."/>
            <person name="Huch M."/>
        </authorList>
    </citation>
    <scope>NUCLEOTIDE SEQUENCE [LARGE SCALE GENOMIC DNA]</scope>
    <source>
        <strain evidence="8">DSM 16107</strain>
    </source>
</reference>
<organism evidence="6 8">
    <name type="scientific">Eggerthella sinensis</name>
    <dbReference type="NCBI Taxonomy" id="242230"/>
    <lineage>
        <taxon>Bacteria</taxon>
        <taxon>Bacillati</taxon>
        <taxon>Actinomycetota</taxon>
        <taxon>Coriobacteriia</taxon>
        <taxon>Eggerthellales</taxon>
        <taxon>Eggerthellaceae</taxon>
        <taxon>Eggerthella</taxon>
    </lineage>
</organism>
<keyword evidence="3" id="KW-0804">Transcription</keyword>
<dbReference type="SMART" id="SM00345">
    <property type="entry name" value="HTH_GNTR"/>
    <property type="match status" value="1"/>
</dbReference>
<dbReference type="InterPro" id="IPR000524">
    <property type="entry name" value="Tscrpt_reg_HTH_GntR"/>
</dbReference>
<evidence type="ECO:0000313" key="8">
    <source>
        <dbReference type="Proteomes" id="UP000270112"/>
    </source>
</evidence>
<dbReference type="RefSeq" id="WP_114546033.1">
    <property type="nucleotide sequence ID" value="NZ_JAQEEH010000021.1"/>
</dbReference>
<gene>
    <name evidence="5" type="ORF">C1876_07165</name>
    <name evidence="6" type="ORF">DMP09_02045</name>
</gene>
<evidence type="ECO:0000256" key="1">
    <source>
        <dbReference type="ARBA" id="ARBA00023015"/>
    </source>
</evidence>
<dbReference type="InterPro" id="IPR036390">
    <property type="entry name" value="WH_DNA-bd_sf"/>
</dbReference>
<dbReference type="PROSITE" id="PS50949">
    <property type="entry name" value="HTH_GNTR"/>
    <property type="match status" value="1"/>
</dbReference>
<accession>A0A3N0J1I5</accession>
<evidence type="ECO:0000256" key="2">
    <source>
        <dbReference type="ARBA" id="ARBA00023125"/>
    </source>
</evidence>
<dbReference type="Proteomes" id="UP000270112">
    <property type="component" value="Unassembled WGS sequence"/>
</dbReference>
<dbReference type="PANTHER" id="PTHR38445">
    <property type="entry name" value="HTH-TYPE TRANSCRIPTIONAL REPRESSOR YTRA"/>
    <property type="match status" value="1"/>
</dbReference>
<evidence type="ECO:0000256" key="3">
    <source>
        <dbReference type="ARBA" id="ARBA00023163"/>
    </source>
</evidence>
<protein>
    <submittedName>
        <fullName evidence="6">GntR family transcriptional regulator</fullName>
    </submittedName>
</protein>
<name>A0A3N0J1I5_9ACTN</name>